<dbReference type="EMBL" id="CM015721">
    <property type="protein sequence ID" value="KAF3694814.1"/>
    <property type="molecule type" value="Genomic_DNA"/>
</dbReference>
<name>A0A6G1PXE8_CHAAH</name>
<reference evidence="1 2" key="1">
    <citation type="submission" date="2019-02" db="EMBL/GenBank/DDBJ databases">
        <title>Opniocepnalus argus genome.</title>
        <authorList>
            <person name="Zhou C."/>
            <person name="Xiao S."/>
        </authorList>
    </citation>
    <scope>NUCLEOTIDE SEQUENCE [LARGE SCALE GENOMIC DNA]</scope>
    <source>
        <strain evidence="1">OARG1902GOOAL</strain>
        <tissue evidence="1">Muscle</tissue>
    </source>
</reference>
<dbReference type="AlphaFoldDB" id="A0A6G1PXE8"/>
<evidence type="ECO:0000313" key="2">
    <source>
        <dbReference type="Proteomes" id="UP000503349"/>
    </source>
</evidence>
<gene>
    <name evidence="1" type="ORF">EXN66_Car010490</name>
</gene>
<reference evidence="2" key="2">
    <citation type="submission" date="2019-02" db="EMBL/GenBank/DDBJ databases">
        <title>Opniocepnalus argus Var Kimnra genome.</title>
        <authorList>
            <person name="Zhou C."/>
            <person name="Xiao S."/>
        </authorList>
    </citation>
    <scope>NUCLEOTIDE SEQUENCE [LARGE SCALE GENOMIC DNA]</scope>
</reference>
<evidence type="ECO:0000313" key="1">
    <source>
        <dbReference type="EMBL" id="KAF3694814.1"/>
    </source>
</evidence>
<accession>A0A6G1PXE8</accession>
<keyword evidence="2" id="KW-1185">Reference proteome</keyword>
<dbReference type="Proteomes" id="UP000503349">
    <property type="component" value="Chromosome 10"/>
</dbReference>
<organism evidence="1 2">
    <name type="scientific">Channa argus</name>
    <name type="common">Northern snakehead</name>
    <name type="synonym">Ophicephalus argus</name>
    <dbReference type="NCBI Taxonomy" id="215402"/>
    <lineage>
        <taxon>Eukaryota</taxon>
        <taxon>Metazoa</taxon>
        <taxon>Chordata</taxon>
        <taxon>Craniata</taxon>
        <taxon>Vertebrata</taxon>
        <taxon>Euteleostomi</taxon>
        <taxon>Actinopterygii</taxon>
        <taxon>Neopterygii</taxon>
        <taxon>Teleostei</taxon>
        <taxon>Neoteleostei</taxon>
        <taxon>Acanthomorphata</taxon>
        <taxon>Anabantaria</taxon>
        <taxon>Anabantiformes</taxon>
        <taxon>Channoidei</taxon>
        <taxon>Channidae</taxon>
        <taxon>Channa</taxon>
    </lineage>
</organism>
<proteinExistence type="predicted"/>
<protein>
    <submittedName>
        <fullName evidence="1">Uncharacterized protein</fullName>
    </submittedName>
</protein>
<sequence>MLAAQAPVNAGSDRPRHNLKPFNLLFKNNSILYKMFALGNLPTQNNKIK</sequence>